<evidence type="ECO:0000256" key="1">
    <source>
        <dbReference type="SAM" id="MobiDB-lite"/>
    </source>
</evidence>
<evidence type="ECO:0008006" key="4">
    <source>
        <dbReference type="Google" id="ProtNLM"/>
    </source>
</evidence>
<comment type="caution">
    <text evidence="2">The sequence shown here is derived from an EMBL/GenBank/DDBJ whole genome shotgun (WGS) entry which is preliminary data.</text>
</comment>
<accession>A0AB36RBW8</accession>
<keyword evidence="3" id="KW-1185">Reference proteome</keyword>
<evidence type="ECO:0000313" key="2">
    <source>
        <dbReference type="EMBL" id="PAQ02144.1"/>
    </source>
</evidence>
<dbReference type="EMBL" id="NPKI01000015">
    <property type="protein sequence ID" value="PAQ02144.1"/>
    <property type="molecule type" value="Genomic_DNA"/>
</dbReference>
<feature type="region of interest" description="Disordered" evidence="1">
    <location>
        <begin position="40"/>
        <end position="72"/>
    </location>
</feature>
<dbReference type="Proteomes" id="UP000216215">
    <property type="component" value="Unassembled WGS sequence"/>
</dbReference>
<proteinExistence type="predicted"/>
<name>A0AB36RBW8_9HYPH</name>
<gene>
    <name evidence="2" type="ORF">CIT25_12180</name>
</gene>
<dbReference type="AlphaFoldDB" id="A0AB36RBW8"/>
<organism evidence="2 3">
    <name type="scientific">Mesorhizobium mediterraneum</name>
    <dbReference type="NCBI Taxonomy" id="43617"/>
    <lineage>
        <taxon>Bacteria</taxon>
        <taxon>Pseudomonadati</taxon>
        <taxon>Pseudomonadota</taxon>
        <taxon>Alphaproteobacteria</taxon>
        <taxon>Hyphomicrobiales</taxon>
        <taxon>Phyllobacteriaceae</taxon>
        <taxon>Mesorhizobium</taxon>
    </lineage>
</organism>
<protein>
    <recommendedName>
        <fullName evidence="4">Propionyl-coenzyme A carboxylase alpha polypeptide</fullName>
    </recommendedName>
</protein>
<sequence>MPLEVVRSALRRPPLSCRTSPPQGGRSAVIAAFANFARRRRSGASKLPISPLEGEMPGRAEGGAVPPTSERT</sequence>
<reference evidence="3" key="1">
    <citation type="submission" date="2017-08" db="EMBL/GenBank/DDBJ databases">
        <title>Mesorhizobium wenxinae sp. nov., a novel rhizobial species isolated from root nodules of chickpea (Cicer arietinum L.).</title>
        <authorList>
            <person name="Zhang J."/>
        </authorList>
    </citation>
    <scope>NUCLEOTIDE SEQUENCE [LARGE SCALE GENOMIC DNA]</scope>
    <source>
        <strain evidence="3">USDA 3392</strain>
    </source>
</reference>
<evidence type="ECO:0000313" key="3">
    <source>
        <dbReference type="Proteomes" id="UP000216215"/>
    </source>
</evidence>